<dbReference type="InterPro" id="IPR015813">
    <property type="entry name" value="Pyrv/PenolPyrv_kinase-like_dom"/>
</dbReference>
<dbReference type="PANTHER" id="PTHR30502:SF0">
    <property type="entry name" value="PHOSPHOENOLPYRUVATE CARBOXYLASE FAMILY PROTEIN"/>
    <property type="match status" value="1"/>
</dbReference>
<dbReference type="InterPro" id="IPR050251">
    <property type="entry name" value="HpcH-HpaI_aldolase"/>
</dbReference>
<proteinExistence type="predicted"/>
<name>A0A382UDD2_9ZZZZ</name>
<dbReference type="SUPFAM" id="SSF51621">
    <property type="entry name" value="Phosphoenolpyruvate/pyruvate domain"/>
    <property type="match status" value="1"/>
</dbReference>
<sequence>MVKLDFEEILVKNKVKEKLKQGKAVMGALVTVNDPLTLHVMANAGFDYLLVDTQHSVIGTDTLFSIIKGLNPTESEVIVRVIWNDRA</sequence>
<gene>
    <name evidence="1" type="ORF">METZ01_LOCUS385134</name>
</gene>
<protein>
    <recommendedName>
        <fullName evidence="2">HpcH/HpaI aldolase/citrate lyase domain-containing protein</fullName>
    </recommendedName>
</protein>
<dbReference type="Gene3D" id="3.20.20.60">
    <property type="entry name" value="Phosphoenolpyruvate-binding domains"/>
    <property type="match status" value="1"/>
</dbReference>
<dbReference type="EMBL" id="UINC01143389">
    <property type="protein sequence ID" value="SVD32280.1"/>
    <property type="molecule type" value="Genomic_DNA"/>
</dbReference>
<dbReference type="GO" id="GO:0005737">
    <property type="term" value="C:cytoplasm"/>
    <property type="evidence" value="ECO:0007669"/>
    <property type="project" value="TreeGrafter"/>
</dbReference>
<accession>A0A382UDD2</accession>
<organism evidence="1">
    <name type="scientific">marine metagenome</name>
    <dbReference type="NCBI Taxonomy" id="408172"/>
    <lineage>
        <taxon>unclassified sequences</taxon>
        <taxon>metagenomes</taxon>
        <taxon>ecological metagenomes</taxon>
    </lineage>
</organism>
<dbReference type="PANTHER" id="PTHR30502">
    <property type="entry name" value="2-KETO-3-DEOXY-L-RHAMNONATE ALDOLASE"/>
    <property type="match status" value="1"/>
</dbReference>
<dbReference type="InterPro" id="IPR040442">
    <property type="entry name" value="Pyrv_kinase-like_dom_sf"/>
</dbReference>
<evidence type="ECO:0008006" key="2">
    <source>
        <dbReference type="Google" id="ProtNLM"/>
    </source>
</evidence>
<feature type="non-terminal residue" evidence="1">
    <location>
        <position position="87"/>
    </location>
</feature>
<reference evidence="1" key="1">
    <citation type="submission" date="2018-05" db="EMBL/GenBank/DDBJ databases">
        <authorList>
            <person name="Lanie J.A."/>
            <person name="Ng W.-L."/>
            <person name="Kazmierczak K.M."/>
            <person name="Andrzejewski T.M."/>
            <person name="Davidsen T.M."/>
            <person name="Wayne K.J."/>
            <person name="Tettelin H."/>
            <person name="Glass J.I."/>
            <person name="Rusch D."/>
            <person name="Podicherti R."/>
            <person name="Tsui H.-C.T."/>
            <person name="Winkler M.E."/>
        </authorList>
    </citation>
    <scope>NUCLEOTIDE SEQUENCE</scope>
</reference>
<dbReference type="GO" id="GO:0016832">
    <property type="term" value="F:aldehyde-lyase activity"/>
    <property type="evidence" value="ECO:0007669"/>
    <property type="project" value="TreeGrafter"/>
</dbReference>
<dbReference type="AlphaFoldDB" id="A0A382UDD2"/>
<evidence type="ECO:0000313" key="1">
    <source>
        <dbReference type="EMBL" id="SVD32280.1"/>
    </source>
</evidence>